<dbReference type="PANTHER" id="PTHR42802">
    <property type="entry name" value="MONOOXYGENASE"/>
    <property type="match status" value="1"/>
</dbReference>
<dbReference type="Pfam" id="PF13434">
    <property type="entry name" value="Lys_Orn_oxgnase"/>
    <property type="match status" value="1"/>
</dbReference>
<keyword evidence="4" id="KW-0285">Flavoprotein</keyword>
<proteinExistence type="inferred from homology"/>
<evidence type="ECO:0000256" key="3">
    <source>
        <dbReference type="ARBA" id="ARBA00007588"/>
    </source>
</evidence>
<keyword evidence="9" id="KW-1185">Reference proteome</keyword>
<evidence type="ECO:0000256" key="5">
    <source>
        <dbReference type="ARBA" id="ARBA00022827"/>
    </source>
</evidence>
<comment type="cofactor">
    <cofactor evidence="1">
        <name>FAD</name>
        <dbReference type="ChEBI" id="CHEBI:57692"/>
    </cofactor>
</comment>
<keyword evidence="6" id="KW-0521">NADP</keyword>
<evidence type="ECO:0000313" key="8">
    <source>
        <dbReference type="EMBL" id="SEL10160.1"/>
    </source>
</evidence>
<accession>A0A1H7MFQ3</accession>
<dbReference type="STRING" id="1429083.GCA_001885685_00859"/>
<dbReference type="AlphaFoldDB" id="A0A1H7MFQ3"/>
<dbReference type="RefSeq" id="WP_074867439.1">
    <property type="nucleotide sequence ID" value="NZ_FOAS01000008.1"/>
</dbReference>
<dbReference type="SUPFAM" id="SSF51905">
    <property type="entry name" value="FAD/NAD(P)-binding domain"/>
    <property type="match status" value="1"/>
</dbReference>
<dbReference type="GO" id="GO:0016491">
    <property type="term" value="F:oxidoreductase activity"/>
    <property type="evidence" value="ECO:0007669"/>
    <property type="project" value="UniProtKB-KW"/>
</dbReference>
<dbReference type="InterPro" id="IPR025700">
    <property type="entry name" value="Lys/Orn_oxygenase"/>
</dbReference>
<evidence type="ECO:0000256" key="1">
    <source>
        <dbReference type="ARBA" id="ARBA00001974"/>
    </source>
</evidence>
<name>A0A1H7MFQ3_9GAMM</name>
<dbReference type="Gene3D" id="3.50.50.60">
    <property type="entry name" value="FAD/NAD(P)-binding domain"/>
    <property type="match status" value="1"/>
</dbReference>
<evidence type="ECO:0000256" key="2">
    <source>
        <dbReference type="ARBA" id="ARBA00004924"/>
    </source>
</evidence>
<evidence type="ECO:0000256" key="7">
    <source>
        <dbReference type="ARBA" id="ARBA00023002"/>
    </source>
</evidence>
<sequence>MTNIRDVIGIGVGPFNLSLAALLDQQDIDACFFEQKAEFNWHEGLLLPGTTLQVPFMADLVSMVCPTSPYSFLNYLQAHDRLFHFYFHENFFTPRREYNHYCQWVAGQLPSLHFAHQVLDVRVEGELYRVEVRHGAQQRVEYARHIVLGTGSVPNLPACLRELALAHPEQVLHSAEFATRFLPRLESGQAPDSVLVLGSGQSAAEVFQTLLEQQEDRHGKRHYDLHWLTRAQGFLPMEYSKLGLEHFTPAYTQYFQALPQPLKDQLLPNQGLFYKGISFATIGEIFDLLYHRTVGGAPTPAELMGHCELTAAKRTSAGRLRLTFQHRQQQVSFTREVDALVAATGYAHKLPKCLQGLAGAIQWDTHERLQIDGDYRVAHQGPGQLFVQNGELHTHGMGAPDLGLGAIRAAHIANQLLGRAAYRLPEQSAFQRFGVAA</sequence>
<comment type="pathway">
    <text evidence="2">Siderophore biosynthesis.</text>
</comment>
<evidence type="ECO:0000256" key="4">
    <source>
        <dbReference type="ARBA" id="ARBA00022630"/>
    </source>
</evidence>
<protein>
    <submittedName>
        <fullName evidence="8">Lysine N6-hydroxylase</fullName>
    </submittedName>
</protein>
<keyword evidence="5" id="KW-0274">FAD</keyword>
<comment type="similarity">
    <text evidence="3">Belongs to the lysine N(6)-hydroxylase/L-ornithine N(5)-oxygenase family.</text>
</comment>
<dbReference type="EMBL" id="FOAS01000008">
    <property type="protein sequence ID" value="SEL10160.1"/>
    <property type="molecule type" value="Genomic_DNA"/>
</dbReference>
<keyword evidence="7" id="KW-0560">Oxidoreductase</keyword>
<gene>
    <name evidence="8" type="ORF">SAMN05216214_10850</name>
</gene>
<evidence type="ECO:0000256" key="6">
    <source>
        <dbReference type="ARBA" id="ARBA00022857"/>
    </source>
</evidence>
<organism evidence="8 9">
    <name type="scientific">Atopomonas hussainii</name>
    <dbReference type="NCBI Taxonomy" id="1429083"/>
    <lineage>
        <taxon>Bacteria</taxon>
        <taxon>Pseudomonadati</taxon>
        <taxon>Pseudomonadota</taxon>
        <taxon>Gammaproteobacteria</taxon>
        <taxon>Pseudomonadales</taxon>
        <taxon>Pseudomonadaceae</taxon>
        <taxon>Atopomonas</taxon>
    </lineage>
</organism>
<evidence type="ECO:0000313" key="9">
    <source>
        <dbReference type="Proteomes" id="UP000185766"/>
    </source>
</evidence>
<reference evidence="8 9" key="1">
    <citation type="submission" date="2016-10" db="EMBL/GenBank/DDBJ databases">
        <authorList>
            <person name="de Groot N.N."/>
        </authorList>
    </citation>
    <scope>NUCLEOTIDE SEQUENCE [LARGE SCALE GENOMIC DNA]</scope>
    <source>
        <strain evidence="8 9">JCM 19513</strain>
    </source>
</reference>
<dbReference type="InterPro" id="IPR036188">
    <property type="entry name" value="FAD/NAD-bd_sf"/>
</dbReference>
<dbReference type="Proteomes" id="UP000185766">
    <property type="component" value="Unassembled WGS sequence"/>
</dbReference>
<dbReference type="PANTHER" id="PTHR42802:SF1">
    <property type="entry name" value="L-ORNITHINE N(5)-MONOOXYGENASE"/>
    <property type="match status" value="1"/>
</dbReference>